<accession>A0ABT3A6L2</accession>
<comment type="caution">
    <text evidence="1">The sequence shown here is derived from an EMBL/GenBank/DDBJ whole genome shotgun (WGS) entry which is preliminary data.</text>
</comment>
<sequence>MIATLLRGPKSFLLNGYLNASFLLCLWFTSSIANAGNFISSITHYTHTQPHPTSFSDTVQFVSIPSKLYTHSEAEFQWKVVEHATYYEVWLNGLKTITTSPSFIWKSINSHPVDIKVRACNQTECGPFLERLQYTPVKRLEIDHSANEKNNNILWENQNFIITATALLENDITFIDVSINDSSWVRLEKNQATFTGNLGPISSGAHIVTYKINGNTSHNEQITVYAKPNKAVTWLSVSGDSSEFDPTISSLSVPENSGVTLHWQPSEQVSTSVYGYYKLLRNGESIGFVRGTPSYLKHKYQDHAMHWELNNVGSEGVKIYSILPCNQIGAEMNMETDCGPAKSVTVYSGLQAGSFYPPTAPVTNVSVSTQDHPFDSVRKTVRASTEEPLYLHFSPHPDIQDRNGFYRILRNGQPYALWYRSLPYLDNRFGGDYIHTEYTLKQEGIHTFAVTVCGFAKKIEASEQSIICGPPSPSVDVSIYSPYPLVEIKYNALTENRNVYDTESFILSAKQTGGADIQSFKARLNDGDWHTMDYSETHQLFTHDFGKLTKGQYKIEFMLNNRLSEVATFNVDQLPITKEIEFVGVSDSIDNTHYGRTSIQLPAGKVAYLNWQHSNEIPHSPPGYYTVGGTSMPNTFVSGTGGQMQFELPISAEKLHTFWIKACKQIGTYRNPSKDCGPQRTIYVDATTTPYITSWSKRFVRVGEPVDLVFEHPDIFECNVFNDNKMIITPQSSSLEIIFYAPIENNHLTLECVDIYGDMVGYSNIMSPPITILPLKTPIIRIKY</sequence>
<keyword evidence="2" id="KW-1185">Reference proteome</keyword>
<proteinExistence type="predicted"/>
<evidence type="ECO:0000313" key="2">
    <source>
        <dbReference type="Proteomes" id="UP001652504"/>
    </source>
</evidence>
<evidence type="ECO:0000313" key="1">
    <source>
        <dbReference type="EMBL" id="MCV2884322.1"/>
    </source>
</evidence>
<protein>
    <submittedName>
        <fullName evidence="1">Uncharacterized protein</fullName>
    </submittedName>
</protein>
<gene>
    <name evidence="1" type="ORF">OE749_06410</name>
</gene>
<organism evidence="1 2">
    <name type="scientific">Fluctibacter corallii</name>
    <dbReference type="NCBI Taxonomy" id="2984329"/>
    <lineage>
        <taxon>Bacteria</taxon>
        <taxon>Pseudomonadati</taxon>
        <taxon>Pseudomonadota</taxon>
        <taxon>Gammaproteobacteria</taxon>
        <taxon>Alteromonadales</taxon>
        <taxon>Alteromonadaceae</taxon>
        <taxon>Fluctibacter</taxon>
    </lineage>
</organism>
<dbReference type="Proteomes" id="UP001652504">
    <property type="component" value="Unassembled WGS sequence"/>
</dbReference>
<dbReference type="EMBL" id="JAOWKX010000003">
    <property type="protein sequence ID" value="MCV2884322.1"/>
    <property type="molecule type" value="Genomic_DNA"/>
</dbReference>
<dbReference type="RefSeq" id="WP_263711549.1">
    <property type="nucleotide sequence ID" value="NZ_JAOWKX010000003.1"/>
</dbReference>
<name>A0ABT3A6L2_9ALTE</name>
<reference evidence="1 2" key="1">
    <citation type="submission" date="2022-10" db="EMBL/GenBank/DDBJ databases">
        <title>Aestuariibacter sp. AA17 isolated from Montipora capitata coral fragment.</title>
        <authorList>
            <person name="Emsley S.A."/>
            <person name="Pfannmuller K.M."/>
            <person name="Loughran R.M."/>
            <person name="Shlafstein M."/>
            <person name="Papke E."/>
            <person name="Saw J.H."/>
            <person name="Ushijima B."/>
            <person name="Videau P."/>
        </authorList>
    </citation>
    <scope>NUCLEOTIDE SEQUENCE [LARGE SCALE GENOMIC DNA]</scope>
    <source>
        <strain evidence="1 2">AA17</strain>
    </source>
</reference>